<protein>
    <submittedName>
        <fullName evidence="1">Uncharacterized protein</fullName>
    </submittedName>
</protein>
<proteinExistence type="predicted"/>
<evidence type="ECO:0000313" key="2">
    <source>
        <dbReference type="Proteomes" id="UP000244722"/>
    </source>
</evidence>
<reference evidence="1 2" key="1">
    <citation type="submission" date="2017-04" db="EMBL/GenBank/DDBJ databases">
        <title>Draft genome sequence of Tuber borchii Vittad., a whitish edible truffle.</title>
        <authorList>
            <consortium name="DOE Joint Genome Institute"/>
            <person name="Murat C."/>
            <person name="Kuo A."/>
            <person name="Barry K.W."/>
            <person name="Clum A."/>
            <person name="Dockter R.B."/>
            <person name="Fauchery L."/>
            <person name="Iotti M."/>
            <person name="Kohler A."/>
            <person name="Labutti K."/>
            <person name="Lindquist E.A."/>
            <person name="Lipzen A."/>
            <person name="Ohm R.A."/>
            <person name="Wang M."/>
            <person name="Grigoriev I.V."/>
            <person name="Zambonelli A."/>
            <person name="Martin F.M."/>
        </authorList>
    </citation>
    <scope>NUCLEOTIDE SEQUENCE [LARGE SCALE GENOMIC DNA]</scope>
    <source>
        <strain evidence="1 2">Tbo3840</strain>
    </source>
</reference>
<sequence length="54" mass="5784">NASVVIYSIGFRLVDLWIDNPNVTVVPLAHLPNQESENLLVEVLRAALSPSAAG</sequence>
<dbReference type="EMBL" id="NESQ01000160">
    <property type="protein sequence ID" value="PUU77175.1"/>
    <property type="molecule type" value="Genomic_DNA"/>
</dbReference>
<feature type="non-terminal residue" evidence="1">
    <location>
        <position position="1"/>
    </location>
</feature>
<name>A0A2T6ZNX8_TUBBO</name>
<dbReference type="OrthoDB" id="416222at2759"/>
<gene>
    <name evidence="1" type="ORF">B9Z19DRAFT_987699</name>
</gene>
<organism evidence="1 2">
    <name type="scientific">Tuber borchii</name>
    <name type="common">White truffle</name>
    <dbReference type="NCBI Taxonomy" id="42251"/>
    <lineage>
        <taxon>Eukaryota</taxon>
        <taxon>Fungi</taxon>
        <taxon>Dikarya</taxon>
        <taxon>Ascomycota</taxon>
        <taxon>Pezizomycotina</taxon>
        <taxon>Pezizomycetes</taxon>
        <taxon>Pezizales</taxon>
        <taxon>Tuberaceae</taxon>
        <taxon>Tuber</taxon>
    </lineage>
</organism>
<dbReference type="AlphaFoldDB" id="A0A2T6ZNX8"/>
<dbReference type="Proteomes" id="UP000244722">
    <property type="component" value="Unassembled WGS sequence"/>
</dbReference>
<accession>A0A2T6ZNX8</accession>
<evidence type="ECO:0000313" key="1">
    <source>
        <dbReference type="EMBL" id="PUU77175.1"/>
    </source>
</evidence>
<comment type="caution">
    <text evidence="1">The sequence shown here is derived from an EMBL/GenBank/DDBJ whole genome shotgun (WGS) entry which is preliminary data.</text>
</comment>
<keyword evidence="2" id="KW-1185">Reference proteome</keyword>